<dbReference type="Pfam" id="PF03537">
    <property type="entry name" value="Glyco_hydro_114"/>
    <property type="match status" value="1"/>
</dbReference>
<sequence length="264" mass="28173">MARASAVAAASTAGSISDSDPGQKQVDPPSAGATFDYQIGKAYPAPDGVRVVSRDSGASPQPGLYNVCYINAFQSQPGAEGWWQSNHPDLLLRDADGGLVIDKEWNEPLLDISTDGKRAELAEIEYGWIDGCAGKGFQAVEPDNLDSYGRSSGLLDPSHAVAFATLLAQRSHADGLAIGQKNTAELLDRRQEIGFDFAVSEQCGATGECGQYASAYGGRVLDIEYGETSFAKACDGWRSTMSVVRRDRDLTAPGDSKYVYRQCS</sequence>
<gene>
    <name evidence="3" type="ORF">O1G21_33765</name>
</gene>
<organism evidence="3 4">
    <name type="scientific">Kitasatospora cathayae</name>
    <dbReference type="NCBI Taxonomy" id="3004092"/>
    <lineage>
        <taxon>Bacteria</taxon>
        <taxon>Bacillati</taxon>
        <taxon>Actinomycetota</taxon>
        <taxon>Actinomycetes</taxon>
        <taxon>Kitasatosporales</taxon>
        <taxon>Streptomycetaceae</taxon>
        <taxon>Kitasatospora</taxon>
    </lineage>
</organism>
<protein>
    <submittedName>
        <fullName evidence="3">Endo alpha-1,4 polygalactosaminidase</fullName>
    </submittedName>
</protein>
<dbReference type="InterPro" id="IPR013785">
    <property type="entry name" value="Aldolase_TIM"/>
</dbReference>
<dbReference type="PANTHER" id="PTHR35273">
    <property type="entry name" value="ALPHA-1,4 POLYGALACTOSAMINIDASE, PUTATIVE (AFU_ORTHOLOGUE AFUA_3G07890)-RELATED"/>
    <property type="match status" value="1"/>
</dbReference>
<dbReference type="Proteomes" id="UP001212821">
    <property type="component" value="Chromosome"/>
</dbReference>
<accession>A0ABY7QCS1</accession>
<feature type="domain" description="Glycoside-hydrolase family GH114 TIM-barrel" evidence="2">
    <location>
        <begin position="34"/>
        <end position="252"/>
    </location>
</feature>
<dbReference type="Gene3D" id="3.20.20.70">
    <property type="entry name" value="Aldolase class I"/>
    <property type="match status" value="1"/>
</dbReference>
<evidence type="ECO:0000259" key="2">
    <source>
        <dbReference type="Pfam" id="PF03537"/>
    </source>
</evidence>
<dbReference type="InterPro" id="IPR004352">
    <property type="entry name" value="GH114_TIM-barrel"/>
</dbReference>
<name>A0ABY7QCS1_9ACTN</name>
<keyword evidence="4" id="KW-1185">Reference proteome</keyword>
<dbReference type="EMBL" id="CP115450">
    <property type="protein sequence ID" value="WBP90341.1"/>
    <property type="molecule type" value="Genomic_DNA"/>
</dbReference>
<evidence type="ECO:0000313" key="4">
    <source>
        <dbReference type="Proteomes" id="UP001212821"/>
    </source>
</evidence>
<dbReference type="RefSeq" id="WP_270149060.1">
    <property type="nucleotide sequence ID" value="NZ_CP115450.1"/>
</dbReference>
<feature type="compositionally biased region" description="Low complexity" evidence="1">
    <location>
        <begin position="1"/>
        <end position="17"/>
    </location>
</feature>
<evidence type="ECO:0000313" key="3">
    <source>
        <dbReference type="EMBL" id="WBP90341.1"/>
    </source>
</evidence>
<dbReference type="SUPFAM" id="SSF51445">
    <property type="entry name" value="(Trans)glycosidases"/>
    <property type="match status" value="1"/>
</dbReference>
<dbReference type="InterPro" id="IPR017853">
    <property type="entry name" value="GH"/>
</dbReference>
<feature type="region of interest" description="Disordered" evidence="1">
    <location>
        <begin position="1"/>
        <end position="33"/>
    </location>
</feature>
<reference evidence="4" key="1">
    <citation type="submission" date="2022-12" db="EMBL/GenBank/DDBJ databases">
        <authorList>
            <person name="Mo P."/>
        </authorList>
    </citation>
    <scope>NUCLEOTIDE SEQUENCE [LARGE SCALE GENOMIC DNA]</scope>
    <source>
        <strain evidence="4">HUAS 3-15</strain>
    </source>
</reference>
<dbReference type="PANTHER" id="PTHR35273:SF2">
    <property type="entry name" value="ALPHA-GALACTOSIDASE"/>
    <property type="match status" value="1"/>
</dbReference>
<proteinExistence type="predicted"/>
<evidence type="ECO:0000256" key="1">
    <source>
        <dbReference type="SAM" id="MobiDB-lite"/>
    </source>
</evidence>